<evidence type="ECO:0000313" key="4">
    <source>
        <dbReference type="Proteomes" id="UP000248918"/>
    </source>
</evidence>
<keyword evidence="1" id="KW-0175">Coiled coil</keyword>
<feature type="region of interest" description="Disordered" evidence="2">
    <location>
        <begin position="1"/>
        <end position="66"/>
    </location>
</feature>
<evidence type="ECO:0000256" key="1">
    <source>
        <dbReference type="SAM" id="Coils"/>
    </source>
</evidence>
<dbReference type="EMBL" id="QLTK01000009">
    <property type="protein sequence ID" value="RAS30908.1"/>
    <property type="molecule type" value="Genomic_DNA"/>
</dbReference>
<evidence type="ECO:0000256" key="2">
    <source>
        <dbReference type="SAM" id="MobiDB-lite"/>
    </source>
</evidence>
<feature type="compositionally biased region" description="Polar residues" evidence="2">
    <location>
        <begin position="1"/>
        <end position="15"/>
    </location>
</feature>
<evidence type="ECO:0000313" key="3">
    <source>
        <dbReference type="EMBL" id="RAS30908.1"/>
    </source>
</evidence>
<comment type="caution">
    <text evidence="3">The sequence shown here is derived from an EMBL/GenBank/DDBJ whole genome shotgun (WGS) entry which is preliminary data.</text>
</comment>
<dbReference type="OrthoDB" id="9007202at2"/>
<feature type="compositionally biased region" description="Low complexity" evidence="2">
    <location>
        <begin position="16"/>
        <end position="28"/>
    </location>
</feature>
<reference evidence="3 4" key="1">
    <citation type="submission" date="2018-06" db="EMBL/GenBank/DDBJ databases">
        <title>Genomic Encyclopedia of Type Strains, Phase III (KMG-III): the genomes of soil and plant-associated and newly described type strains.</title>
        <authorList>
            <person name="Whitman W."/>
        </authorList>
    </citation>
    <scope>NUCLEOTIDE SEQUENCE [LARGE SCALE GENOMIC DNA]</scope>
    <source>
        <strain evidence="3 4">LMG 23644</strain>
    </source>
</reference>
<feature type="compositionally biased region" description="Basic and acidic residues" evidence="2">
    <location>
        <begin position="29"/>
        <end position="57"/>
    </location>
</feature>
<gene>
    <name evidence="3" type="ORF">BX591_10985</name>
</gene>
<organism evidence="3 4">
    <name type="scientific">Paraburkholderia bryophila</name>
    <dbReference type="NCBI Taxonomy" id="420952"/>
    <lineage>
        <taxon>Bacteria</taxon>
        <taxon>Pseudomonadati</taxon>
        <taxon>Pseudomonadota</taxon>
        <taxon>Betaproteobacteria</taxon>
        <taxon>Burkholderiales</taxon>
        <taxon>Burkholderiaceae</taxon>
        <taxon>Paraburkholderia</taxon>
    </lineage>
</organism>
<name>A0A329C8Z0_9BURK</name>
<proteinExistence type="predicted"/>
<protein>
    <submittedName>
        <fullName evidence="3">Uncharacterized protein</fullName>
    </submittedName>
</protein>
<dbReference type="RefSeq" id="WP_111932418.1">
    <property type="nucleotide sequence ID" value="NZ_CADFFP010000012.1"/>
</dbReference>
<sequence>MFISASSTDSSAWANQSPQDSQQAQQTSDHQKIEAMPRTDRDRSDGTQPRGIDKHEQAMPSPNVKTGVEMVARVLAGLPASYASEPTGKLRPDPVKPGVRIDENGRRYISDGMNTYAIRHDRDNKTERVYQPDNPAKPGIPVRLNAHGDYERHGEVGLKGGSPGRALQSELNRARGILEHALAERRQAERDMATIDAESRNTQNPGMDLTMRRQQAQRSLENAQRLVQGSEWQVEGVLREARDVRQTMQNNLAQLRRSRDDGTQLKQTTEREIDMLETTARLSGHPSMETQYTLQKLRDDLRRIQDANATLDRRIMTLHAEMDDIPRC</sequence>
<accession>A0A329C8Z0</accession>
<dbReference type="AlphaFoldDB" id="A0A329C8Z0"/>
<dbReference type="Proteomes" id="UP000248918">
    <property type="component" value="Unassembled WGS sequence"/>
</dbReference>
<feature type="coiled-coil region" evidence="1">
    <location>
        <begin position="171"/>
        <end position="258"/>
    </location>
</feature>